<protein>
    <submittedName>
        <fullName evidence="2">ABC transporter permease</fullName>
    </submittedName>
</protein>
<feature type="transmembrane region" description="Helical" evidence="1">
    <location>
        <begin position="185"/>
        <end position="203"/>
    </location>
</feature>
<keyword evidence="3" id="KW-1185">Reference proteome</keyword>
<dbReference type="Pfam" id="PF12730">
    <property type="entry name" value="ABC2_membrane_4"/>
    <property type="match status" value="1"/>
</dbReference>
<keyword evidence="1" id="KW-1133">Transmembrane helix</keyword>
<keyword evidence="1" id="KW-0472">Membrane</keyword>
<dbReference type="Proteomes" id="UP001597497">
    <property type="component" value="Unassembled WGS sequence"/>
</dbReference>
<feature type="transmembrane region" description="Helical" evidence="1">
    <location>
        <begin position="25"/>
        <end position="46"/>
    </location>
</feature>
<evidence type="ECO:0000313" key="2">
    <source>
        <dbReference type="EMBL" id="MFD2671093.1"/>
    </source>
</evidence>
<feature type="transmembrane region" description="Helical" evidence="1">
    <location>
        <begin position="156"/>
        <end position="173"/>
    </location>
</feature>
<dbReference type="CDD" id="cd21809">
    <property type="entry name" value="ABC-2_lan_permease-like"/>
    <property type="match status" value="1"/>
</dbReference>
<proteinExistence type="predicted"/>
<evidence type="ECO:0000313" key="3">
    <source>
        <dbReference type="Proteomes" id="UP001597497"/>
    </source>
</evidence>
<name>A0ABW5R7U3_9BACL</name>
<sequence length="254" mass="28590">MNPTPKLFILTMLHAEWIKQKRNGIWWLVLLLPLGTTLAMGLDMVLRYADYLHPQWAKTGGTSWELLLAENHGVLGWGLFLPLFIAVLSTFIHHVELKQPMWKQLLAMPIPKVCHYAAKYTTVMLFSLILIILNSAGLILIGWLMDFPEPFPLQLFLQYILFQWVAIWGVAAIQNMLNILMRNPVLPVCAALAGMVASGMLLFHPSPMVAAFPYVQAFIAGDMSKIDPSYAVYGGIMSSILFQAIGLYGFLRKE</sequence>
<keyword evidence="1" id="KW-0812">Transmembrane</keyword>
<feature type="transmembrane region" description="Helical" evidence="1">
    <location>
        <begin position="230"/>
        <end position="251"/>
    </location>
</feature>
<dbReference type="EMBL" id="JBHUMM010000009">
    <property type="protein sequence ID" value="MFD2671093.1"/>
    <property type="molecule type" value="Genomic_DNA"/>
</dbReference>
<accession>A0ABW5R7U3</accession>
<dbReference type="RefSeq" id="WP_379928525.1">
    <property type="nucleotide sequence ID" value="NZ_JBHUMM010000009.1"/>
</dbReference>
<feature type="transmembrane region" description="Helical" evidence="1">
    <location>
        <begin position="116"/>
        <end position="144"/>
    </location>
</feature>
<organism evidence="2 3">
    <name type="scientific">Marinicrinis sediminis</name>
    <dbReference type="NCBI Taxonomy" id="1652465"/>
    <lineage>
        <taxon>Bacteria</taxon>
        <taxon>Bacillati</taxon>
        <taxon>Bacillota</taxon>
        <taxon>Bacilli</taxon>
        <taxon>Bacillales</taxon>
        <taxon>Paenibacillaceae</taxon>
    </lineage>
</organism>
<evidence type="ECO:0000256" key="1">
    <source>
        <dbReference type="SAM" id="Phobius"/>
    </source>
</evidence>
<reference evidence="3" key="1">
    <citation type="journal article" date="2019" name="Int. J. Syst. Evol. Microbiol.">
        <title>The Global Catalogue of Microorganisms (GCM) 10K type strain sequencing project: providing services to taxonomists for standard genome sequencing and annotation.</title>
        <authorList>
            <consortium name="The Broad Institute Genomics Platform"/>
            <consortium name="The Broad Institute Genome Sequencing Center for Infectious Disease"/>
            <person name="Wu L."/>
            <person name="Ma J."/>
        </authorList>
    </citation>
    <scope>NUCLEOTIDE SEQUENCE [LARGE SCALE GENOMIC DNA]</scope>
    <source>
        <strain evidence="3">KCTC 33676</strain>
    </source>
</reference>
<comment type="caution">
    <text evidence="2">The sequence shown here is derived from an EMBL/GenBank/DDBJ whole genome shotgun (WGS) entry which is preliminary data.</text>
</comment>
<feature type="transmembrane region" description="Helical" evidence="1">
    <location>
        <begin position="74"/>
        <end position="95"/>
    </location>
</feature>
<gene>
    <name evidence="2" type="ORF">ACFSUC_05690</name>
</gene>